<evidence type="ECO:0000256" key="12">
    <source>
        <dbReference type="ARBA" id="ARBA00023136"/>
    </source>
</evidence>
<dbReference type="Proteomes" id="UP001279642">
    <property type="component" value="Unassembled WGS sequence"/>
</dbReference>
<keyword evidence="13" id="KW-0594">Phospholipid biosynthesis</keyword>
<protein>
    <recommendedName>
        <fullName evidence="6 16">CDP-diacylglycerol--glycerol-3-phosphate 3-phosphatidyltransferase</fullName>
        <ecNumber evidence="5 16">2.7.8.5</ecNumber>
    </recommendedName>
</protein>
<sequence>MTSLPNILTLSRIAAIPLIVAFMYMNAPFWSWLALILYAIACITDFFDGYIARRMEKVSPLGRFLDPIADKLLVAAIILVLVATHHIAGWATLAALIILCREILVSGLREFLAELRVGVPVSILAKWKTMAQMLALGFLIIGAFGPAQIDCELIGEILLWIAAALTLITGYDYLQVGLRHMAVDDRGGGAA</sequence>
<evidence type="ECO:0000256" key="5">
    <source>
        <dbReference type="ARBA" id="ARBA00013170"/>
    </source>
</evidence>
<dbReference type="GO" id="GO:0008444">
    <property type="term" value="F:CDP-diacylglycerol-glycerol-3-phosphate 3-phosphatidyltransferase activity"/>
    <property type="evidence" value="ECO:0007669"/>
    <property type="project" value="UniProtKB-EC"/>
</dbReference>
<organism evidence="19 20">
    <name type="scientific">Dongia soli</name>
    <dbReference type="NCBI Taxonomy" id="600628"/>
    <lineage>
        <taxon>Bacteria</taxon>
        <taxon>Pseudomonadati</taxon>
        <taxon>Pseudomonadota</taxon>
        <taxon>Alphaproteobacteria</taxon>
        <taxon>Rhodospirillales</taxon>
        <taxon>Dongiaceae</taxon>
        <taxon>Dongia</taxon>
    </lineage>
</organism>
<keyword evidence="8 17" id="KW-0808">Transferase</keyword>
<name>A0ABU5E629_9PROT</name>
<evidence type="ECO:0000256" key="4">
    <source>
        <dbReference type="ARBA" id="ARBA00010441"/>
    </source>
</evidence>
<evidence type="ECO:0000256" key="13">
    <source>
        <dbReference type="ARBA" id="ARBA00023209"/>
    </source>
</evidence>
<feature type="transmembrane region" description="Helical" evidence="18">
    <location>
        <begin position="64"/>
        <end position="83"/>
    </location>
</feature>
<comment type="pathway">
    <text evidence="2">Phospholipid metabolism; phosphatidylglycerol biosynthesis; phosphatidylglycerol from CDP-diacylglycerol: step 1/2.</text>
</comment>
<comment type="subcellular location">
    <subcellularLocation>
        <location evidence="1">Membrane</location>
        <topology evidence="1">Multi-pass membrane protein</topology>
    </subcellularLocation>
</comment>
<dbReference type="Gene3D" id="1.20.120.1760">
    <property type="match status" value="1"/>
</dbReference>
<evidence type="ECO:0000256" key="9">
    <source>
        <dbReference type="ARBA" id="ARBA00022692"/>
    </source>
</evidence>
<accession>A0ABU5E629</accession>
<dbReference type="PANTHER" id="PTHR14269:SF62">
    <property type="entry name" value="CDP-DIACYLGLYCEROL--GLYCEROL-3-PHOSPHATE 3-PHOSPHATIDYLTRANSFERASE 1, CHLOROPLASTIC"/>
    <property type="match status" value="1"/>
</dbReference>
<keyword evidence="11" id="KW-0443">Lipid metabolism</keyword>
<dbReference type="InterPro" id="IPR048254">
    <property type="entry name" value="CDP_ALCOHOL_P_TRANSF_CS"/>
</dbReference>
<comment type="catalytic activity">
    <reaction evidence="15">
        <text>a CDP-1,2-diacyl-sn-glycerol + sn-glycerol 3-phosphate = a 1,2-diacyl-sn-glycero-3-phospho-(1'-sn-glycero-3'-phosphate) + CMP + H(+)</text>
        <dbReference type="Rhea" id="RHEA:12593"/>
        <dbReference type="ChEBI" id="CHEBI:15378"/>
        <dbReference type="ChEBI" id="CHEBI:57597"/>
        <dbReference type="ChEBI" id="CHEBI:58332"/>
        <dbReference type="ChEBI" id="CHEBI:60110"/>
        <dbReference type="ChEBI" id="CHEBI:60377"/>
        <dbReference type="EC" id="2.7.8.5"/>
    </reaction>
</comment>
<feature type="transmembrane region" description="Helical" evidence="18">
    <location>
        <begin position="153"/>
        <end position="174"/>
    </location>
</feature>
<evidence type="ECO:0000256" key="14">
    <source>
        <dbReference type="ARBA" id="ARBA00023264"/>
    </source>
</evidence>
<dbReference type="InterPro" id="IPR004570">
    <property type="entry name" value="Phosphatidylglycerol_P_synth"/>
</dbReference>
<keyword evidence="10 18" id="KW-1133">Transmembrane helix</keyword>
<evidence type="ECO:0000313" key="20">
    <source>
        <dbReference type="Proteomes" id="UP001279642"/>
    </source>
</evidence>
<dbReference type="InterPro" id="IPR050324">
    <property type="entry name" value="CDP-alcohol_PTase-I"/>
</dbReference>
<dbReference type="EC" id="2.7.8.5" evidence="5 16"/>
<dbReference type="PANTHER" id="PTHR14269">
    <property type="entry name" value="CDP-DIACYLGLYCEROL--GLYCEROL-3-PHOSPHATE 3-PHOSPHATIDYLTRANSFERASE-RELATED"/>
    <property type="match status" value="1"/>
</dbReference>
<keyword evidence="9 18" id="KW-0812">Transmembrane</keyword>
<dbReference type="EMBL" id="JAXCLW010000001">
    <property type="protein sequence ID" value="MDY0881331.1"/>
    <property type="molecule type" value="Genomic_DNA"/>
</dbReference>
<dbReference type="Pfam" id="PF01066">
    <property type="entry name" value="CDP-OH_P_transf"/>
    <property type="match status" value="1"/>
</dbReference>
<reference evidence="19 20" key="1">
    <citation type="journal article" date="2016" name="Antonie Van Leeuwenhoek">
        <title>Dongia soli sp. nov., isolated from soil from Dokdo, Korea.</title>
        <authorList>
            <person name="Kim D.U."/>
            <person name="Lee H."/>
            <person name="Kim H."/>
            <person name="Kim S.G."/>
            <person name="Ka J.O."/>
        </authorList>
    </citation>
    <scope>NUCLEOTIDE SEQUENCE [LARGE SCALE GENOMIC DNA]</scope>
    <source>
        <strain evidence="19 20">D78</strain>
    </source>
</reference>
<feature type="transmembrane region" description="Helical" evidence="18">
    <location>
        <begin position="30"/>
        <end position="52"/>
    </location>
</feature>
<evidence type="ECO:0000256" key="16">
    <source>
        <dbReference type="NCBIfam" id="TIGR00560"/>
    </source>
</evidence>
<dbReference type="RefSeq" id="WP_320506400.1">
    <property type="nucleotide sequence ID" value="NZ_JAXCLW010000001.1"/>
</dbReference>
<dbReference type="PIRSF" id="PIRSF000847">
    <property type="entry name" value="Phos_ph_gly_syn"/>
    <property type="match status" value="1"/>
</dbReference>
<evidence type="ECO:0000256" key="3">
    <source>
        <dbReference type="ARBA" id="ARBA00005189"/>
    </source>
</evidence>
<evidence type="ECO:0000256" key="2">
    <source>
        <dbReference type="ARBA" id="ARBA00005042"/>
    </source>
</evidence>
<evidence type="ECO:0000256" key="7">
    <source>
        <dbReference type="ARBA" id="ARBA00022516"/>
    </source>
</evidence>
<evidence type="ECO:0000256" key="1">
    <source>
        <dbReference type="ARBA" id="ARBA00004141"/>
    </source>
</evidence>
<comment type="pathway">
    <text evidence="3">Lipid metabolism.</text>
</comment>
<keyword evidence="20" id="KW-1185">Reference proteome</keyword>
<comment type="caution">
    <text evidence="19">The sequence shown here is derived from an EMBL/GenBank/DDBJ whole genome shotgun (WGS) entry which is preliminary data.</text>
</comment>
<comment type="similarity">
    <text evidence="4 17">Belongs to the CDP-alcohol phosphatidyltransferase class-I family.</text>
</comment>
<dbReference type="InterPro" id="IPR043130">
    <property type="entry name" value="CDP-OH_PTrfase_TM_dom"/>
</dbReference>
<evidence type="ECO:0000256" key="18">
    <source>
        <dbReference type="SAM" id="Phobius"/>
    </source>
</evidence>
<evidence type="ECO:0000256" key="8">
    <source>
        <dbReference type="ARBA" id="ARBA00022679"/>
    </source>
</evidence>
<evidence type="ECO:0000256" key="15">
    <source>
        <dbReference type="ARBA" id="ARBA00048586"/>
    </source>
</evidence>
<evidence type="ECO:0000256" key="10">
    <source>
        <dbReference type="ARBA" id="ARBA00022989"/>
    </source>
</evidence>
<proteinExistence type="inferred from homology"/>
<keyword evidence="12 18" id="KW-0472">Membrane</keyword>
<dbReference type="NCBIfam" id="TIGR00560">
    <property type="entry name" value="pgsA"/>
    <property type="match status" value="1"/>
</dbReference>
<evidence type="ECO:0000256" key="17">
    <source>
        <dbReference type="RuleBase" id="RU003750"/>
    </source>
</evidence>
<dbReference type="PROSITE" id="PS00379">
    <property type="entry name" value="CDP_ALCOHOL_P_TRANSF"/>
    <property type="match status" value="1"/>
</dbReference>
<dbReference type="InterPro" id="IPR000462">
    <property type="entry name" value="CDP-OH_P_trans"/>
</dbReference>
<evidence type="ECO:0000256" key="6">
    <source>
        <dbReference type="ARBA" id="ARBA00014944"/>
    </source>
</evidence>
<evidence type="ECO:0000313" key="19">
    <source>
        <dbReference type="EMBL" id="MDY0881331.1"/>
    </source>
</evidence>
<keyword evidence="7" id="KW-0444">Lipid biosynthesis</keyword>
<evidence type="ECO:0000256" key="11">
    <source>
        <dbReference type="ARBA" id="ARBA00023098"/>
    </source>
</evidence>
<feature type="transmembrane region" description="Helical" evidence="18">
    <location>
        <begin position="129"/>
        <end position="147"/>
    </location>
</feature>
<gene>
    <name evidence="19" type="primary">pgsA</name>
    <name evidence="19" type="ORF">SMD27_00610</name>
</gene>
<feature type="transmembrane region" description="Helical" evidence="18">
    <location>
        <begin position="7"/>
        <end position="24"/>
    </location>
</feature>
<keyword evidence="14" id="KW-1208">Phospholipid metabolism</keyword>